<dbReference type="Gene3D" id="3.20.20.80">
    <property type="entry name" value="Glycosidases"/>
    <property type="match status" value="1"/>
</dbReference>
<sequence length="260" mass="28926">MPAEVLIHYSRQKKFVVGRLFGWVLILATFATLISLSGVIIAQSPPCLDFWEKSPIYQIYPRSFKDCDPDLNQDREDDICGDGIGDIPGIIEKLDYLKDDLGISVVWVSPIFMSPMQDFGYDVSDYRQPDPVFGNMKDLQLLISEMHNRGMKLVLDFVPNHTSVEHAKFQNVSEAANFYVWRDGDKPKTAKWSNRSPVPKSPTPPTAPAPTSISRKKRPLARTTGNPFSPSTTRATCPPGPSTPKLENITTADSAGSKLI</sequence>
<feature type="compositionally biased region" description="Polar residues" evidence="1">
    <location>
        <begin position="223"/>
        <end position="235"/>
    </location>
</feature>
<feature type="compositionally biased region" description="Pro residues" evidence="1">
    <location>
        <begin position="199"/>
        <end position="208"/>
    </location>
</feature>
<dbReference type="SUPFAM" id="SSF51445">
    <property type="entry name" value="(Trans)glycosidases"/>
    <property type="match status" value="1"/>
</dbReference>
<protein>
    <submittedName>
        <fullName evidence="4">Oidioi.mRNA.OKI2018_I69.chr2.g4053.t1.cds</fullName>
    </submittedName>
</protein>
<dbReference type="SMART" id="SM00642">
    <property type="entry name" value="Aamy"/>
    <property type="match status" value="1"/>
</dbReference>
<dbReference type="InterPro" id="IPR017853">
    <property type="entry name" value="GH"/>
</dbReference>
<accession>A0ABN7T0C5</accession>
<evidence type="ECO:0000313" key="5">
    <source>
        <dbReference type="Proteomes" id="UP001158576"/>
    </source>
</evidence>
<dbReference type="PANTHER" id="PTHR10357">
    <property type="entry name" value="ALPHA-AMYLASE FAMILY MEMBER"/>
    <property type="match status" value="1"/>
</dbReference>
<evidence type="ECO:0000259" key="3">
    <source>
        <dbReference type="SMART" id="SM00642"/>
    </source>
</evidence>
<keyword evidence="2" id="KW-0472">Membrane</keyword>
<dbReference type="PANTHER" id="PTHR10357:SF179">
    <property type="entry name" value="NEUTRAL AND BASIC AMINO ACID TRANSPORT PROTEIN RBAT"/>
    <property type="match status" value="1"/>
</dbReference>
<keyword evidence="2" id="KW-1133">Transmembrane helix</keyword>
<keyword evidence="5" id="KW-1185">Reference proteome</keyword>
<keyword evidence="2" id="KW-0812">Transmembrane</keyword>
<feature type="transmembrane region" description="Helical" evidence="2">
    <location>
        <begin position="20"/>
        <end position="42"/>
    </location>
</feature>
<evidence type="ECO:0000313" key="4">
    <source>
        <dbReference type="EMBL" id="CAG5109531.1"/>
    </source>
</evidence>
<dbReference type="EMBL" id="OU015567">
    <property type="protein sequence ID" value="CAG5109531.1"/>
    <property type="molecule type" value="Genomic_DNA"/>
</dbReference>
<feature type="domain" description="Glycosyl hydrolase family 13 catalytic" evidence="3">
    <location>
        <begin position="58"/>
        <end position="256"/>
    </location>
</feature>
<dbReference type="Pfam" id="PF00128">
    <property type="entry name" value="Alpha-amylase"/>
    <property type="match status" value="1"/>
</dbReference>
<dbReference type="InterPro" id="IPR045857">
    <property type="entry name" value="O16G_dom_2"/>
</dbReference>
<name>A0ABN7T0C5_OIKDI</name>
<evidence type="ECO:0000256" key="2">
    <source>
        <dbReference type="SAM" id="Phobius"/>
    </source>
</evidence>
<gene>
    <name evidence="4" type="ORF">OKIOD_LOCUS12818</name>
</gene>
<evidence type="ECO:0000256" key="1">
    <source>
        <dbReference type="SAM" id="MobiDB-lite"/>
    </source>
</evidence>
<proteinExistence type="predicted"/>
<dbReference type="Gene3D" id="3.90.400.10">
    <property type="entry name" value="Oligo-1,6-glucosidase, Domain 2"/>
    <property type="match status" value="1"/>
</dbReference>
<reference evidence="4 5" key="1">
    <citation type="submission" date="2021-04" db="EMBL/GenBank/DDBJ databases">
        <authorList>
            <person name="Bliznina A."/>
        </authorList>
    </citation>
    <scope>NUCLEOTIDE SEQUENCE [LARGE SCALE GENOMIC DNA]</scope>
</reference>
<dbReference type="InterPro" id="IPR006047">
    <property type="entry name" value="GH13_cat_dom"/>
</dbReference>
<organism evidence="4 5">
    <name type="scientific">Oikopleura dioica</name>
    <name type="common">Tunicate</name>
    <dbReference type="NCBI Taxonomy" id="34765"/>
    <lineage>
        <taxon>Eukaryota</taxon>
        <taxon>Metazoa</taxon>
        <taxon>Chordata</taxon>
        <taxon>Tunicata</taxon>
        <taxon>Appendicularia</taxon>
        <taxon>Copelata</taxon>
        <taxon>Oikopleuridae</taxon>
        <taxon>Oikopleura</taxon>
    </lineage>
</organism>
<dbReference type="Proteomes" id="UP001158576">
    <property type="component" value="Chromosome 2"/>
</dbReference>
<feature type="region of interest" description="Disordered" evidence="1">
    <location>
        <begin position="189"/>
        <end position="260"/>
    </location>
</feature>